<dbReference type="Pfam" id="PF01966">
    <property type="entry name" value="HD"/>
    <property type="match status" value="1"/>
</dbReference>
<dbReference type="Gene3D" id="1.10.472.50">
    <property type="entry name" value="HD-domain/PDEase-like"/>
    <property type="match status" value="1"/>
</dbReference>
<comment type="caution">
    <text evidence="2">The sequence shown here is derived from an EMBL/GenBank/DDBJ whole genome shotgun (WGS) entry which is preliminary data.</text>
</comment>
<dbReference type="InterPro" id="IPR006674">
    <property type="entry name" value="HD_domain"/>
</dbReference>
<evidence type="ECO:0000259" key="1">
    <source>
        <dbReference type="PROSITE" id="PS51831"/>
    </source>
</evidence>
<gene>
    <name evidence="2" type="ORF">CHH67_11425</name>
</gene>
<dbReference type="PANTHER" id="PTHR33594:SF1">
    <property type="entry name" value="HD_PDEASE DOMAIN-CONTAINING PROTEIN"/>
    <property type="match status" value="1"/>
</dbReference>
<accession>A0A268EUS9</accession>
<dbReference type="InterPro" id="IPR003607">
    <property type="entry name" value="HD/PDEase_dom"/>
</dbReference>
<dbReference type="OrthoDB" id="9797344at2"/>
<dbReference type="CDD" id="cd00077">
    <property type="entry name" value="HDc"/>
    <property type="match status" value="1"/>
</dbReference>
<dbReference type="PANTHER" id="PTHR33594">
    <property type="entry name" value="SUPERFAMILY HYDROLASE, PUTATIVE (AFU_ORTHOLOGUE AFUA_1G03035)-RELATED"/>
    <property type="match status" value="1"/>
</dbReference>
<dbReference type="Pfam" id="PF08874">
    <property type="entry name" value="DUF1835"/>
    <property type="match status" value="1"/>
</dbReference>
<dbReference type="EMBL" id="NPBY01000034">
    <property type="protein sequence ID" value="PAD76844.1"/>
    <property type="molecule type" value="Genomic_DNA"/>
</dbReference>
<proteinExistence type="predicted"/>
<organism evidence="2 3">
    <name type="scientific">Paenibacillus campinasensis</name>
    <dbReference type="NCBI Taxonomy" id="66347"/>
    <lineage>
        <taxon>Bacteria</taxon>
        <taxon>Bacillati</taxon>
        <taxon>Bacillota</taxon>
        <taxon>Bacilli</taxon>
        <taxon>Bacillales</taxon>
        <taxon>Paenibacillaceae</taxon>
        <taxon>Paenibacillus</taxon>
    </lineage>
</organism>
<dbReference type="Proteomes" id="UP000215596">
    <property type="component" value="Unassembled WGS sequence"/>
</dbReference>
<dbReference type="InterPro" id="IPR014973">
    <property type="entry name" value="DUF1835"/>
</dbReference>
<dbReference type="SUPFAM" id="SSF109604">
    <property type="entry name" value="HD-domain/PDEase-like"/>
    <property type="match status" value="1"/>
</dbReference>
<dbReference type="SMART" id="SM00471">
    <property type="entry name" value="HDc"/>
    <property type="match status" value="1"/>
</dbReference>
<sequence length="617" mass="70114">MMIRLMEKKGGCHVRNANQERIIREAARFARAVHEQDSSGHDWWHVMRVTRLSRLLSVMEGADAYLCELASLLHDVADEKLNASKEVGLHRVQRWLEEAGTAPADREHVLDIIGTMSFAGGSGQAMKTLEGAIVQDADRLDALGVIGIARTFAYSGWKGQGIYDPAIPVREGMTRDQYRHEKSTAINHFSEKLLKLKDRMNTDTGRMLAAGRHQLMELFLNGFDKEWGFGNERYLLESPLHRSAIARVHVTFDESAAGSLRLALRNRNRQGEMVIALPDDFMVGPLPRGREGTELQERHHWLLSRFAVSEEEHDGTRLMLIDSTAAWLTWPDQWKDTECVIWASDSASEQLGLRRLMTLLPDEAEVFVVNPGRMLSDLYPQIDYRRTGEIVPDKLEPLLEDGPVKLTLQAKSDLRADWERLLLEDGCLRIVLDGQLCTVEESHYDAFILACADAIGARDGRFLKSARVIGEVIGKADQYISDTFIAYRVRQLIRQGKFRYTGHLDAMRHYSISLSDAALAAIPDDEPRIRHCATLRTAAIELAESRDHERRLLQELEQLDPSSLYRLLPDDCHANIDEFTEQLKKMQDLERMYARQQASLQEAVMRLSDHLDKPKSS</sequence>
<protein>
    <recommendedName>
        <fullName evidence="1">HD domain-containing protein</fullName>
    </recommendedName>
</protein>
<evidence type="ECO:0000313" key="2">
    <source>
        <dbReference type="EMBL" id="PAD76844.1"/>
    </source>
</evidence>
<dbReference type="Gene3D" id="1.20.58.1910">
    <property type="match status" value="1"/>
</dbReference>
<dbReference type="PROSITE" id="PS51831">
    <property type="entry name" value="HD"/>
    <property type="match status" value="1"/>
</dbReference>
<feature type="domain" description="HD" evidence="1">
    <location>
        <begin position="42"/>
        <end position="143"/>
    </location>
</feature>
<dbReference type="InterPro" id="IPR022123">
    <property type="entry name" value="DUF3658"/>
</dbReference>
<reference evidence="2 3" key="1">
    <citation type="submission" date="2017-07" db="EMBL/GenBank/DDBJ databases">
        <title>Isolation and whole genome analysis of endospore-forming bacteria from heroin.</title>
        <authorList>
            <person name="Kalinowski J."/>
            <person name="Ahrens B."/>
            <person name="Al-Dilaimi A."/>
            <person name="Winkler A."/>
            <person name="Wibberg D."/>
            <person name="Schleenbecker U."/>
            <person name="Ruckert C."/>
            <person name="Wolfel R."/>
            <person name="Grass G."/>
        </authorList>
    </citation>
    <scope>NUCLEOTIDE SEQUENCE [LARGE SCALE GENOMIC DNA]</scope>
    <source>
        <strain evidence="2 3">7537-G1</strain>
    </source>
</reference>
<evidence type="ECO:0000313" key="3">
    <source>
        <dbReference type="Proteomes" id="UP000215596"/>
    </source>
</evidence>
<dbReference type="AlphaFoldDB" id="A0A268EUS9"/>
<dbReference type="Pfam" id="PF12395">
    <property type="entry name" value="DUF3658"/>
    <property type="match status" value="1"/>
</dbReference>
<name>A0A268EUS9_9BACL</name>